<dbReference type="EMBL" id="MU155270">
    <property type="protein sequence ID" value="KAF9477139.1"/>
    <property type="molecule type" value="Genomic_DNA"/>
</dbReference>
<keyword evidence="2" id="KW-1185">Reference proteome</keyword>
<gene>
    <name evidence="1" type="ORF">BDN70DRAFT_896742</name>
</gene>
<accession>A0A9P5YX88</accession>
<evidence type="ECO:0000313" key="2">
    <source>
        <dbReference type="Proteomes" id="UP000807469"/>
    </source>
</evidence>
<dbReference type="AlphaFoldDB" id="A0A9P5YX88"/>
<sequence length="353" mass="39817">MNLIEFFWIPSLIEGFPRMPTVRHVRFDTGSKSEGVVVKCSEVKDRPYVVPGMFDRYKKRPAMIPRRSTSHKPVALHSPLHLNRRAQPRRVRRMETIKPRRPHSIAVTHRPSVIPRFNATQRHLLTTARKLRPFKRKNVGGEVTVVEIYAFCDAPVRRLSTRMIKIRLDDRPHSHPPPAVLQSVAPLFLAPLLSVRLFITTVCGALVICQPLVRRRATVSASSTSTKPMTKRLDELIVLETAAAVHITWSMGRKVLIRREDCHLAVAIGVPVLAENWGAHAVKKVYPTSVGYARESRVIASDGGRVYLEYTLPPSVTQDTNHASLQATLVGLFPRNAQNYIPLKTQYYDGATV</sequence>
<protein>
    <submittedName>
        <fullName evidence="1">Uncharacterized protein</fullName>
    </submittedName>
</protein>
<reference evidence="1" key="1">
    <citation type="submission" date="2020-11" db="EMBL/GenBank/DDBJ databases">
        <authorList>
            <consortium name="DOE Joint Genome Institute"/>
            <person name="Ahrendt S."/>
            <person name="Riley R."/>
            <person name="Andreopoulos W."/>
            <person name="Labutti K."/>
            <person name="Pangilinan J."/>
            <person name="Ruiz-Duenas F.J."/>
            <person name="Barrasa J.M."/>
            <person name="Sanchez-Garcia M."/>
            <person name="Camarero S."/>
            <person name="Miyauchi S."/>
            <person name="Serrano A."/>
            <person name="Linde D."/>
            <person name="Babiker R."/>
            <person name="Drula E."/>
            <person name="Ayuso-Fernandez I."/>
            <person name="Pacheco R."/>
            <person name="Padilla G."/>
            <person name="Ferreira P."/>
            <person name="Barriuso J."/>
            <person name="Kellner H."/>
            <person name="Castanera R."/>
            <person name="Alfaro M."/>
            <person name="Ramirez L."/>
            <person name="Pisabarro A.G."/>
            <person name="Kuo A."/>
            <person name="Tritt A."/>
            <person name="Lipzen A."/>
            <person name="He G."/>
            <person name="Yan M."/>
            <person name="Ng V."/>
            <person name="Cullen D."/>
            <person name="Martin F."/>
            <person name="Rosso M.-N."/>
            <person name="Henrissat B."/>
            <person name="Hibbett D."/>
            <person name="Martinez A.T."/>
            <person name="Grigoriev I.V."/>
        </authorList>
    </citation>
    <scope>NUCLEOTIDE SEQUENCE</scope>
    <source>
        <strain evidence="1">CIRM-BRFM 674</strain>
    </source>
</reference>
<evidence type="ECO:0000313" key="1">
    <source>
        <dbReference type="EMBL" id="KAF9477139.1"/>
    </source>
</evidence>
<proteinExistence type="predicted"/>
<comment type="caution">
    <text evidence="1">The sequence shown here is derived from an EMBL/GenBank/DDBJ whole genome shotgun (WGS) entry which is preliminary data.</text>
</comment>
<organism evidence="1 2">
    <name type="scientific">Pholiota conissans</name>
    <dbReference type="NCBI Taxonomy" id="109636"/>
    <lineage>
        <taxon>Eukaryota</taxon>
        <taxon>Fungi</taxon>
        <taxon>Dikarya</taxon>
        <taxon>Basidiomycota</taxon>
        <taxon>Agaricomycotina</taxon>
        <taxon>Agaricomycetes</taxon>
        <taxon>Agaricomycetidae</taxon>
        <taxon>Agaricales</taxon>
        <taxon>Agaricineae</taxon>
        <taxon>Strophariaceae</taxon>
        <taxon>Pholiota</taxon>
    </lineage>
</organism>
<name>A0A9P5YX88_9AGAR</name>
<dbReference type="Proteomes" id="UP000807469">
    <property type="component" value="Unassembled WGS sequence"/>
</dbReference>